<dbReference type="RefSeq" id="XP_049122676.1">
    <property type="nucleotide sequence ID" value="XM_049266719.1"/>
</dbReference>
<name>A0AA37P456_9PEZI</name>
<proteinExistence type="predicted"/>
<keyword evidence="3" id="KW-1185">Reference proteome</keyword>
<evidence type="ECO:0000256" key="1">
    <source>
        <dbReference type="SAM" id="MobiDB-lite"/>
    </source>
</evidence>
<dbReference type="EMBL" id="BQXU01000001">
    <property type="protein sequence ID" value="GKT40326.1"/>
    <property type="molecule type" value="Genomic_DNA"/>
</dbReference>
<feature type="compositionally biased region" description="Basic and acidic residues" evidence="1">
    <location>
        <begin position="461"/>
        <end position="478"/>
    </location>
</feature>
<dbReference type="Proteomes" id="UP001055115">
    <property type="component" value="Unassembled WGS sequence"/>
</dbReference>
<accession>A0AA37P456</accession>
<comment type="caution">
    <text evidence="2">The sequence shown here is derived from an EMBL/GenBank/DDBJ whole genome shotgun (WGS) entry which is preliminary data.</text>
</comment>
<gene>
    <name evidence="2" type="ORF">ColSpa_00507</name>
</gene>
<evidence type="ECO:0000313" key="3">
    <source>
        <dbReference type="Proteomes" id="UP001055115"/>
    </source>
</evidence>
<sequence>MSSLGLPGPLNTPPGDAALHRSWNRFLDIHNLRIIFHTSPAHIDQQCASVLVALRVPTDRRAAIGDSILSIWDRIGLVVDCLPADVNPHWRAEEQLLKPTALRLASRRARLAMEKEQREKCWDPMPLTLDMSVPSEPETSKEEGNTLRVATSLVNTEYFLGHDPRDPIFSYEHSPLFHPADERNFTYRGRVPRDPREDLLRLRLILPKVLAQLVVILAFSPEKVSVFPVECSELMDEVDDLEDEVLWRIQLYWKAKFGRRPTAGTAAYAHFLRSSALVREFAWLVHRACFDQTHHQSLEETRRARGLWKVLLPVINVLTSDRTADGSACEALLHIAKLHVEDEGRQARDVVFKEEQYNRALVYREGAVINKSIHALYASYTGRFHPTAGALFYPTAHPLLPRDPDLDPDDTDSSSVPIPDEVLAAHDNIRSRFELPPEAETDSPTPELRPKPAIAAPRKRKLEEKEKDTSSAEQEPPRKSTRRRRPILETHHRPSLP</sequence>
<feature type="compositionally biased region" description="Basic and acidic residues" evidence="1">
    <location>
        <begin position="486"/>
        <end position="497"/>
    </location>
</feature>
<evidence type="ECO:0000313" key="2">
    <source>
        <dbReference type="EMBL" id="GKT40326.1"/>
    </source>
</evidence>
<organism evidence="2 3">
    <name type="scientific">Colletotrichum spaethianum</name>
    <dbReference type="NCBI Taxonomy" id="700344"/>
    <lineage>
        <taxon>Eukaryota</taxon>
        <taxon>Fungi</taxon>
        <taxon>Dikarya</taxon>
        <taxon>Ascomycota</taxon>
        <taxon>Pezizomycotina</taxon>
        <taxon>Sordariomycetes</taxon>
        <taxon>Hypocreomycetidae</taxon>
        <taxon>Glomerellales</taxon>
        <taxon>Glomerellaceae</taxon>
        <taxon>Colletotrichum</taxon>
        <taxon>Colletotrichum spaethianum species complex</taxon>
    </lineage>
</organism>
<dbReference type="AlphaFoldDB" id="A0AA37P456"/>
<protein>
    <submittedName>
        <fullName evidence="2">Uncharacterized protein</fullName>
    </submittedName>
</protein>
<feature type="region of interest" description="Disordered" evidence="1">
    <location>
        <begin position="435"/>
        <end position="497"/>
    </location>
</feature>
<dbReference type="GeneID" id="73321309"/>
<reference evidence="2 3" key="1">
    <citation type="submission" date="2022-03" db="EMBL/GenBank/DDBJ databases">
        <title>Genome data of Colletotrichum spp.</title>
        <authorList>
            <person name="Utami Y.D."/>
            <person name="Hiruma K."/>
        </authorList>
    </citation>
    <scope>NUCLEOTIDE SEQUENCE [LARGE SCALE GENOMIC DNA]</scope>
    <source>
        <strain evidence="2 3">MAFF 239500</strain>
    </source>
</reference>